<evidence type="ECO:0000256" key="2">
    <source>
        <dbReference type="ARBA" id="ARBA00004302"/>
    </source>
</evidence>
<dbReference type="PROSITE" id="PS50027">
    <property type="entry name" value="EGF_LAM_2"/>
    <property type="match status" value="1"/>
</dbReference>
<feature type="disulfide bond" evidence="17">
    <location>
        <begin position="520"/>
        <end position="535"/>
    </location>
</feature>
<feature type="disulfide bond" evidence="17">
    <location>
        <begin position="372"/>
        <end position="387"/>
    </location>
</feature>
<evidence type="ECO:0000259" key="24">
    <source>
        <dbReference type="PROSITE" id="PS51115"/>
    </source>
</evidence>
<keyword evidence="9" id="KW-0084">Basement membrane</keyword>
<dbReference type="GO" id="GO:0009653">
    <property type="term" value="P:anatomical structure morphogenesis"/>
    <property type="evidence" value="ECO:0007669"/>
    <property type="project" value="UniProtKB-ARBA"/>
</dbReference>
<dbReference type="PROSITE" id="PS50025">
    <property type="entry name" value="LAM_G_DOMAIN"/>
    <property type="match status" value="3"/>
</dbReference>
<feature type="disulfide bond" evidence="16">
    <location>
        <begin position="3272"/>
        <end position="3281"/>
    </location>
</feature>
<feature type="disulfide bond" evidence="17">
    <location>
        <begin position="764"/>
        <end position="782"/>
    </location>
</feature>
<feature type="domain" description="EGF-like" evidence="21">
    <location>
        <begin position="3284"/>
        <end position="3319"/>
    </location>
</feature>
<dbReference type="Gene3D" id="2.60.120.200">
    <property type="match status" value="3"/>
</dbReference>
<feature type="domain" description="EGF-like" evidence="21">
    <location>
        <begin position="3245"/>
        <end position="3282"/>
    </location>
</feature>
<dbReference type="InterPro" id="IPR000742">
    <property type="entry name" value="EGF"/>
</dbReference>
<dbReference type="SMART" id="SM00408">
    <property type="entry name" value="IGc2"/>
    <property type="match status" value="13"/>
</dbReference>
<evidence type="ECO:0000256" key="3">
    <source>
        <dbReference type="ARBA" id="ARBA00022525"/>
    </source>
</evidence>
<feature type="domain" description="Ig-like" evidence="23">
    <location>
        <begin position="1994"/>
        <end position="2075"/>
    </location>
</feature>
<dbReference type="Pfam" id="PF00053">
    <property type="entry name" value="EGF_laminin"/>
    <property type="match status" value="6"/>
</dbReference>
<feature type="disulfide bond" evidence="17">
    <location>
        <begin position="484"/>
        <end position="499"/>
    </location>
</feature>
<keyword evidence="8" id="KW-0677">Repeat</keyword>
<evidence type="ECO:0000256" key="8">
    <source>
        <dbReference type="ARBA" id="ARBA00022737"/>
    </source>
</evidence>
<evidence type="ECO:0000256" key="10">
    <source>
        <dbReference type="ARBA" id="ARBA00022989"/>
    </source>
</evidence>
<feature type="domain" description="Ig-like" evidence="23">
    <location>
        <begin position="2671"/>
        <end position="2759"/>
    </location>
</feature>
<dbReference type="VEuPathDB" id="VectorBase:AALB001377"/>
<feature type="domain" description="Laminin G" evidence="20">
    <location>
        <begin position="3581"/>
        <end position="3763"/>
    </location>
</feature>
<feature type="disulfide bond" evidence="17">
    <location>
        <begin position="501"/>
        <end position="513"/>
    </location>
</feature>
<evidence type="ECO:0000256" key="17">
    <source>
        <dbReference type="PROSITE-ProRule" id="PRU00124"/>
    </source>
</evidence>
<feature type="region of interest" description="Disordered" evidence="19">
    <location>
        <begin position="2519"/>
        <end position="2541"/>
    </location>
</feature>
<dbReference type="SMART" id="SM00192">
    <property type="entry name" value="LDLa"/>
    <property type="match status" value="17"/>
</dbReference>
<feature type="domain" description="Ig-like" evidence="23">
    <location>
        <begin position="2370"/>
        <end position="2458"/>
    </location>
</feature>
<dbReference type="InterPro" id="IPR013098">
    <property type="entry name" value="Ig_I-set"/>
</dbReference>
<dbReference type="PROSITE" id="PS51115">
    <property type="entry name" value="LAMININ_IVA"/>
    <property type="match status" value="3"/>
</dbReference>
<dbReference type="FunFam" id="2.60.40.10:FF:002299">
    <property type="entry name" value="AGAP003656-PA"/>
    <property type="match status" value="1"/>
</dbReference>
<dbReference type="EnsemblMetazoa" id="AALB009024-RA">
    <property type="protein sequence ID" value="AALB009024-PA"/>
    <property type="gene ID" value="AALB009024"/>
</dbReference>
<dbReference type="SUPFAM" id="SSF57184">
    <property type="entry name" value="Growth factor receptor domain"/>
    <property type="match status" value="1"/>
</dbReference>
<feature type="disulfide bond" evidence="17">
    <location>
        <begin position="681"/>
        <end position="699"/>
    </location>
</feature>
<dbReference type="InterPro" id="IPR013320">
    <property type="entry name" value="ConA-like_dom_sf"/>
</dbReference>
<dbReference type="SUPFAM" id="SSF57196">
    <property type="entry name" value="EGF/Laminin"/>
    <property type="match status" value="1"/>
</dbReference>
<feature type="disulfide bond" evidence="17">
    <location>
        <begin position="472"/>
        <end position="490"/>
    </location>
</feature>
<dbReference type="InterPro" id="IPR009030">
    <property type="entry name" value="Growth_fac_rcpt_cys_sf"/>
</dbReference>
<feature type="disulfide bond" evidence="17">
    <location>
        <begin position="218"/>
        <end position="233"/>
    </location>
</feature>
<dbReference type="VEuPathDB" id="VectorBase:AALB016256"/>
<dbReference type="FunFam" id="4.10.400.10:FF:000034">
    <property type="entry name" value="Low-density lipoprotein receptor-related protein 2"/>
    <property type="match status" value="2"/>
</dbReference>
<dbReference type="PROSITE" id="PS01248">
    <property type="entry name" value="EGF_LAM_1"/>
    <property type="match status" value="3"/>
</dbReference>
<dbReference type="InterPro" id="IPR002172">
    <property type="entry name" value="LDrepeatLR_classA_rpt"/>
</dbReference>
<dbReference type="PROSITE" id="PS01209">
    <property type="entry name" value="LDLRA_1"/>
    <property type="match status" value="9"/>
</dbReference>
<dbReference type="SMART" id="SM00281">
    <property type="entry name" value="LamB"/>
    <property type="match status" value="3"/>
</dbReference>
<keyword evidence="7" id="KW-0732">Signal</keyword>
<feature type="domain" description="Ig-like" evidence="23">
    <location>
        <begin position="2088"/>
        <end position="2171"/>
    </location>
</feature>
<dbReference type="FunFam" id="2.10.25.10:FF:000106">
    <property type="entry name" value="Heparan sulfate proteoglycan 2"/>
    <property type="match status" value="1"/>
</dbReference>
<feature type="disulfide bond" evidence="17">
    <location>
        <begin position="320"/>
        <end position="338"/>
    </location>
</feature>
<feature type="disulfide bond" evidence="17">
    <location>
        <begin position="313"/>
        <end position="325"/>
    </location>
</feature>
<dbReference type="InterPro" id="IPR051221">
    <property type="entry name" value="LDLR-related"/>
</dbReference>
<keyword evidence="13" id="KW-0675">Receptor</keyword>
<evidence type="ECO:0000313" key="25">
    <source>
        <dbReference type="EnsemblMetazoa" id="AALB009024-PA"/>
    </source>
</evidence>
<dbReference type="Pfam" id="PF02210">
    <property type="entry name" value="Laminin_G_2"/>
    <property type="match status" value="2"/>
</dbReference>
<feature type="domain" description="Ig-like" evidence="23">
    <location>
        <begin position="2190"/>
        <end position="2272"/>
    </location>
</feature>
<keyword evidence="26" id="KW-1185">Reference proteome</keyword>
<feature type="domain" description="Laminin EGF-like" evidence="22">
    <location>
        <begin position="1513"/>
        <end position="1562"/>
    </location>
</feature>
<dbReference type="GO" id="GO:0048513">
    <property type="term" value="P:animal organ development"/>
    <property type="evidence" value="ECO:0007669"/>
    <property type="project" value="UniProtKB-ARBA"/>
</dbReference>
<feature type="compositionally biased region" description="Basic and acidic residues" evidence="19">
    <location>
        <begin position="2856"/>
        <end position="2877"/>
    </location>
</feature>
<evidence type="ECO:0000256" key="14">
    <source>
        <dbReference type="ARBA" id="ARBA00023180"/>
    </source>
</evidence>
<feature type="disulfide bond" evidence="17">
    <location>
        <begin position="733"/>
        <end position="748"/>
    </location>
</feature>
<evidence type="ECO:0000256" key="15">
    <source>
        <dbReference type="ARBA" id="ARBA00023292"/>
    </source>
</evidence>
<evidence type="ECO:0000256" key="5">
    <source>
        <dbReference type="ARBA" id="ARBA00022536"/>
    </source>
</evidence>
<dbReference type="SUPFAM" id="SSF48726">
    <property type="entry name" value="Immunoglobulin"/>
    <property type="match status" value="13"/>
</dbReference>
<dbReference type="InterPro" id="IPR013783">
    <property type="entry name" value="Ig-like_fold"/>
</dbReference>
<dbReference type="SMART" id="SM00409">
    <property type="entry name" value="IG"/>
    <property type="match status" value="13"/>
</dbReference>
<feature type="domain" description="Ig-like" evidence="23">
    <location>
        <begin position="1897"/>
        <end position="1985"/>
    </location>
</feature>
<dbReference type="SUPFAM" id="SSF57424">
    <property type="entry name" value="LDL receptor-like module"/>
    <property type="match status" value="16"/>
</dbReference>
<feature type="disulfide bond" evidence="17">
    <location>
        <begin position="49"/>
        <end position="67"/>
    </location>
</feature>
<dbReference type="InterPro" id="IPR036179">
    <property type="entry name" value="Ig-like_dom_sf"/>
</dbReference>
<feature type="disulfide bond" evidence="17">
    <location>
        <begin position="674"/>
        <end position="686"/>
    </location>
</feature>
<feature type="disulfide bond" evidence="17">
    <location>
        <begin position="292"/>
        <end position="307"/>
    </location>
</feature>
<feature type="disulfide bond" evidence="17">
    <location>
        <begin position="508"/>
        <end position="526"/>
    </location>
</feature>
<evidence type="ECO:0000259" key="23">
    <source>
        <dbReference type="PROSITE" id="PS50835"/>
    </source>
</evidence>
<feature type="disulfide bond" evidence="16">
    <location>
        <begin position="1873"/>
        <end position="1882"/>
    </location>
</feature>
<feature type="disulfide bond" evidence="17">
    <location>
        <begin position="465"/>
        <end position="477"/>
    </location>
</feature>
<evidence type="ECO:0000259" key="20">
    <source>
        <dbReference type="PROSITE" id="PS50025"/>
    </source>
</evidence>
<feature type="disulfide bond" evidence="17">
    <location>
        <begin position="166"/>
        <end position="184"/>
    </location>
</feature>
<evidence type="ECO:0000256" key="1">
    <source>
        <dbReference type="ARBA" id="ARBA00004167"/>
    </source>
</evidence>
<dbReference type="Gene3D" id="2.60.40.10">
    <property type="entry name" value="Immunoglobulins"/>
    <property type="match status" value="13"/>
</dbReference>
<dbReference type="Pfam" id="PF00052">
    <property type="entry name" value="Laminin_B"/>
    <property type="match status" value="3"/>
</dbReference>
<dbReference type="VEuPathDB" id="VectorBase:AALB20_037051"/>
<evidence type="ECO:0000256" key="9">
    <source>
        <dbReference type="ARBA" id="ARBA00022869"/>
    </source>
</evidence>
<dbReference type="CDD" id="cd00112">
    <property type="entry name" value="LDLa"/>
    <property type="match status" value="17"/>
</dbReference>
<dbReference type="SMART" id="SM00179">
    <property type="entry name" value="EGF_CA"/>
    <property type="match status" value="2"/>
</dbReference>
<feature type="domain" description="Ig-like" evidence="23">
    <location>
        <begin position="2494"/>
        <end position="2567"/>
    </location>
</feature>
<dbReference type="Gene3D" id="2.10.25.10">
    <property type="entry name" value="Laminin"/>
    <property type="match status" value="5"/>
</dbReference>
<evidence type="ECO:0000259" key="22">
    <source>
        <dbReference type="PROSITE" id="PS50027"/>
    </source>
</evidence>
<dbReference type="CDD" id="cd00110">
    <property type="entry name" value="LamG"/>
    <property type="match status" value="3"/>
</dbReference>
<dbReference type="SUPFAM" id="SSF49899">
    <property type="entry name" value="Concanavalin A-like lectins/glucanases"/>
    <property type="match status" value="3"/>
</dbReference>
<evidence type="ECO:0000256" key="18">
    <source>
        <dbReference type="PROSITE-ProRule" id="PRU00460"/>
    </source>
</evidence>
<feature type="domain" description="Ig-like" evidence="23">
    <location>
        <begin position="2279"/>
        <end position="2365"/>
    </location>
</feature>
<dbReference type="GO" id="GO:0005604">
    <property type="term" value="C:basement membrane"/>
    <property type="evidence" value="ECO:0007669"/>
    <property type="project" value="UniProtKB-SubCell"/>
</dbReference>
<dbReference type="CDD" id="cd00055">
    <property type="entry name" value="EGF_Lam"/>
    <property type="match status" value="3"/>
</dbReference>
<dbReference type="GO" id="GO:0048731">
    <property type="term" value="P:system development"/>
    <property type="evidence" value="ECO:0007669"/>
    <property type="project" value="UniProtKB-ARBA"/>
</dbReference>
<evidence type="ECO:0000256" key="13">
    <source>
        <dbReference type="ARBA" id="ARBA00023170"/>
    </source>
</evidence>
<dbReference type="FunFam" id="4.10.400.10:FF:000086">
    <property type="entry name" value="Terribly reduced optic lobes, isoform B"/>
    <property type="match status" value="1"/>
</dbReference>
<feature type="domain" description="EGF-like" evidence="21">
    <location>
        <begin position="1846"/>
        <end position="1883"/>
    </location>
</feature>
<feature type="disulfide bond" evidence="17">
    <location>
        <begin position="142"/>
        <end position="157"/>
    </location>
</feature>
<dbReference type="CDD" id="cd00054">
    <property type="entry name" value="EGF_CA"/>
    <property type="match status" value="2"/>
</dbReference>
<evidence type="ECO:0000256" key="16">
    <source>
        <dbReference type="PROSITE-ProRule" id="PRU00076"/>
    </source>
</evidence>
<dbReference type="GO" id="GO:0042562">
    <property type="term" value="F:hormone binding"/>
    <property type="evidence" value="ECO:0007669"/>
    <property type="project" value="TreeGrafter"/>
</dbReference>
<dbReference type="SMART" id="SM00181">
    <property type="entry name" value="EGF"/>
    <property type="match status" value="11"/>
</dbReference>
<dbReference type="VEuPathDB" id="VectorBase:AALB20_034828"/>
<dbReference type="SMART" id="SM00282">
    <property type="entry name" value="LamG"/>
    <property type="match status" value="3"/>
</dbReference>
<dbReference type="Pfam" id="PF13927">
    <property type="entry name" value="Ig_3"/>
    <property type="match status" value="8"/>
</dbReference>
<feature type="disulfide bond" evidence="17">
    <location>
        <begin position="360"/>
        <end position="378"/>
    </location>
</feature>
<dbReference type="FunFam" id="4.10.400.10:FF:000236">
    <property type="entry name" value="AGAP003656-PC"/>
    <property type="match status" value="1"/>
</dbReference>
<evidence type="ECO:0000256" key="7">
    <source>
        <dbReference type="ARBA" id="ARBA00022729"/>
    </source>
</evidence>
<feature type="domain" description="Ig-like" evidence="23">
    <location>
        <begin position="2983"/>
        <end position="3063"/>
    </location>
</feature>
<dbReference type="InterPro" id="IPR023415">
    <property type="entry name" value="LDLR_class-A_CS"/>
</dbReference>
<dbReference type="FunFam" id="2.10.25.10:FF:000118">
    <property type="entry name" value="protein delta homolog 2"/>
    <property type="match status" value="1"/>
</dbReference>
<dbReference type="PROSITE" id="PS50068">
    <property type="entry name" value="LDLRA_2"/>
    <property type="match status" value="17"/>
</dbReference>
<sequence>CRDDEFTCGDGSCISYEKRCDRTTDCPDGSDEADNECLSPCDPESEFECNDGTCILAESRCDRRADCSEGEDEDQCSYAACPKSTWQCDYGQCIPLEQKCDGNIDCPDDISDERSCPMTGNCTSYQFQCRSDRRCIPVEKHCDRVYDCADGSDEQVCGCYDEEFTCRNGQCITRDQVCDGRNDCGDNSDETDLQCDKPCGPNEFTCYDGGCISKNLECDGIRDCLDGTDEIACEECNTNEFACDGDCFEFRIYCNGVPDCNDGKDEQNCITCHGDAFHCTSEQQCVPPEHRCDGVNHCRDGSDEIGCMNRTDCLPDQWQCRNEVCINGDFRCDRNVDCTDGSDEEDCEGSGVCTDDEFQCRDGSCIEADRRCDREIDCYDQSDELDCPPAPCEQLVCPDGTCFAHSQRCDRRRDCPDGFDEENCRSCNETEFTCLDGHFCIDIALRCDSFYDCKDFSDEQNCFACHSDEFTCGDGQCISNQQVCDRRPDCRDGSDERNCSCARNQFRCNSGQCIADGRRCDQRIDCPDGSDEAGCNVPPTTEPLGLNLRTVPDDQTIKDGNEVVFQCRDEGPAHAKVRWVRGNGLPLPPGTRDINGRLEIPNIRVDHSGTYVCEAVGYSKLTAGSTKEVTLEVTRSWNIKYLNVQNNALKYGTVPHIGFTFYGPASHVRPPSACAVDEATCSNGECIRKSQICDGNRDCDDGSDETSCSLYHKCEPNQFKCANRKCVLKTWLCDGEQDCGDGSDEENCATLPPNSPCRYDEFQCRNGQCVPKSFQCDTHPDCFDKSDEVGCMAPSVIQPPPPSLTIQAGGVLNITCRATAVPVPLIVWRLNWGHVPEKCISTSENGFGRLVCGDMQPIDAGAYSCEIINSMGTHFVSPDTIVTVISAGHVCQQGYFNSKARNPSDCINCFCFGVATTCNSADLYTYALKPPVSSLTVVGVEGPWLGRRELMIGEFENHNLTAQRHGVQLRLTNLVPGRRTPYYSLPEEYKGNQLKSYGGSIRYDVEYDGNGRPINAPDVILKGNGVTLFYTHSETFYPDIKNHVSVSLLPGHWMKEDRSVASRGDIMMLLANIESILIRMQYVDGVERNIELVNIMMDSAAVNDRGLGSASLVEECRCPPGYRGLSCESCEPGYVRQSSGPWLGRCVPRLEECRPGYYGDPNRGIPCQPCPCPVAGEKSRARSCYLDSRDNVVCRCDRGYAGERCMECDVGYVGNPLGEGCFPRPVSNCNALGTERILGDGRCYCKPDVEGQYCDRCSAQHFYLHDKGCIQCFCMGVSNQCSSTTLTRDTIQASFADGHSAFSLISDYTNPSVVANRLPIANREIVYRNFGASDETFYWRLPTQFLGNKLTSFGGHLNYTLRYTPHSSGGVSRNNSPDVVLHSGNKIKLHHYRTNSAISSVGSSTNSVPILEDFWQNYEDGNTVNREYLLMALANVSDIFIKATYNTVSNEAALSHVSLDIARDHPYGGGGARAWPVEQCQCPEGHIGLSCEDCAPGYYKGPDGLYLGLCERCQCNGHSDECDSQTGACLRCRDNTYGPNCEFCLPGFVGNATGGTPYDCTDNRPESSIDCTQDCDVRGFTGRCVNNRCECKQLVEGRNCDQCRPGSFGLSARHATGCLECFCSGVTKSCGSSNLYREELPVLVDEFDNTISLANRDGQVLVRDNFNINPSINEISYTFRDRETYYWNLPNQVLGSQILSYGANLTVTQQVEGGRPMADQDIILIGNGLKLVWSRDHYDDGTYSVPLLESYWTVISRRMPYPATRSDLLTVLANLDHILIRATTRESTYTSRLSDIVLGTAVSTRNYNGLAEEVEMCRCPPGYRGTSCELCEDLHYRDHYDRRAGLLGSCKRCPCENADSCQMTGRGEVVCNCREGYTGDNCDNQIDTRPPVTPANPVIEVTINVPSIKIVEVGDEFRADCQARHLVSNRPIEVVWNRENGRMPDGAFTDRGTLIITNIQITDGGSYVCRAGSGPEVVYKQVTITVSEQVPAPPNVTLSSNFVDEEEYQRAEVSCTASGYPTPYIIWERVDKPMPYNINLNDQGLLRFNSLRLQDTGTYRCLARNDVGESDAMLTVYVRPAGGPVVPPPVDIDERVEIMPSSFDGQPGAQIRLVCQCSPTARVTWAKQGEQRLPVNANVRNEILIIEHASQENSGRYICTAQFPTGRVKVSTVDVVINEDTPPQPNRIAPRVSPLNKSYMLVQGTDFSLPCEATGTPFPTIKWTLSGKPFESNVQQSSNVLRIFNAQPSNGGVYICVANNEEGMDRAYTVIEIDRRERPVLELYPSEPQTIKVGESVRLSCRASAGVPYPTITWVRKDRKPLSTRFTNDAEGVITLREATLEDAGEYECRAENIAGTAALANTIEVLQPPMITLVPYENHKITVNDDFTIYCSATGKPAPTLTLTPPRGTSRSAYQSPVEGLREVTLQLYRAELNDAGTYECRAVNAAGEDSQYLTLQVDPKRGDIGPDGDDNRPLVTDRPRPYPPPPGRPDEPVLKYYTAVLGDQITLTCTEEQQAVQTEWRRSDGRPLPNGSRLRGGNLTIENAGRDMAGLYDCIVRGLTAQPMTLVRIQVEVIAPLKISFSPPMPMTVLPGDQVSIYCNVTGEEPIWSYWHGANNRSLPTGVTEYRNYLHFSSIRVEDAGRYYCTARNAYGNTTRTAEVIVNRNEMVPNQPVYGKRYYEVTRGSTIRLDCQLPSRQEAFLNVQYQWVRREGALPARAHINGKTLQLENVTPDDAGHYECIMYYPNKTVVYDTVELAISREGGTAAEPWHPSVSTDCRNVDYQCPMAVTVTFKICIPRQWVCPDNVRYICQDRFDPASCTPIVLTDSNHTTNSTTARPRIGARKRRPVRPHTRSMKEQPRAHNGRPDGDGAEVDRPKRKPTFYFAPESLPILQLEPARSYVRPGESITVDCTSSAGSNVPIRWEKADGTALPYNIRQDGNRLLIANAREDDTGRYTCICYTDDGLRYITNFELQVEDNTIPDIPRTSSRIEYADRGTTARLQCNNDLYPATYQWSRSDGELPADQDQRASVLVLPNVQASDAGTYICKSKSGGQSANVVITLIVNNIIPFFAQSPVSYIEYRPLDDAFFKFYFEITFKPEKLNGLLLYSAQRGSDGDFIALSLNAGYPQFRFRFGGEQVMLQPDQPVRRGEWHTVKVNRVRTNGFLLVNDQAPVNFPDRLRFYGLNLDGNLYVGGVPNLNSLPAGAIESREGFIGCISQLKVNGREVQLYQDAISTVGLTACETCAEDPCNNGAGTCMESQTTRGYKCLCREGYTGANCETEGAGCSIDTCGVGRCEETDRGSECYCPLHKTGDRCQYTEHYTDATLAFKDGSYAAYEKLQTKRTLRFRFKADSLENGILAYTAENEQSYGDYMAVILNDGAIELRYTVAGKIKPLVLRSTVPIQTGRWYSVSTGRVRNGSGFLQVDEEPVISNDTYRNIAIMLKSMVYVGGYDKRLVISKELGVTRGFEGCIAELETSGNKVNMIEDIRDSANVYHCGTETVAPPRVSDDDEYVEGSPVPCRPGRSGPDCQTITDICLEERPCQNGGVCQTLAGGLNYTCICPPGYLGLRCETQFNTIVAPRFHGNGFVEISPQALEKGPNQLTTEIAIMFSAYQDNGLLLWYGQRNDEEYLGNDYIALAIQDGYVELTVRMDGQESTIRSDGYIADEEQHVALIRRHGNQFHLEMDSLTVHGETRPTGKQMMYLPGSIYIGGVPDIERFTGNRYNESFNGCVFSIENNEKRKTVELRDWAIRSVNVDACDDPSWIPSSLLYTDFDEFDNDALGPYEFDKIEEPPPVHIIYPRPYGNNGAGRAGPSWRVVGPLLLCCYEMQSKQRIKRQNETPEQKAARRQRNAELNRRRRQNKEDIRVTIEKAKNRLRQRIKREVDRMLRTRQKRDDFLRETFEQMSAVFSDSDMQQYQERVASIIREISN</sequence>
<dbReference type="FunFam" id="4.10.400.10:FF:000062">
    <property type="entry name" value="Terribly reduced optic lobes, isoform AI"/>
    <property type="match status" value="1"/>
</dbReference>
<dbReference type="Gene3D" id="4.10.400.10">
    <property type="entry name" value="Low-density Lipoprotein Receptor"/>
    <property type="match status" value="17"/>
</dbReference>
<dbReference type="PROSITE" id="PS50835">
    <property type="entry name" value="IG_LIKE"/>
    <property type="match status" value="13"/>
</dbReference>
<feature type="domain" description="Laminin IV type A" evidence="24">
    <location>
        <begin position="1646"/>
        <end position="1816"/>
    </location>
</feature>
<dbReference type="Pfam" id="PF00054">
    <property type="entry name" value="Laminin_G_1"/>
    <property type="match status" value="1"/>
</dbReference>
<feature type="disulfide bond" evidence="17">
    <location>
        <begin position="447"/>
        <end position="462"/>
    </location>
</feature>
<feature type="disulfide bond" evidence="17">
    <location>
        <begin position="81"/>
        <end position="93"/>
    </location>
</feature>
<feature type="domain" description="Laminin G" evidence="20">
    <location>
        <begin position="3326"/>
        <end position="3500"/>
    </location>
</feature>
<dbReference type="GO" id="GO:0005509">
    <property type="term" value="F:calcium ion binding"/>
    <property type="evidence" value="ECO:0007669"/>
    <property type="project" value="InterPro"/>
</dbReference>
<dbReference type="Pfam" id="PF07679">
    <property type="entry name" value="I-set"/>
    <property type="match status" value="1"/>
</dbReference>
<feature type="disulfide bond" evidence="17">
    <location>
        <begin position="88"/>
        <end position="106"/>
    </location>
</feature>
<feature type="domain" description="Ig-like" evidence="23">
    <location>
        <begin position="538"/>
        <end position="630"/>
    </location>
</feature>
<feature type="disulfide bond" evidence="17">
    <location>
        <begin position="693"/>
        <end position="708"/>
    </location>
</feature>
<feature type="disulfide bond" evidence="16">
    <location>
        <begin position="3546"/>
        <end position="3563"/>
    </location>
</feature>
<keyword evidence="6" id="KW-0812">Transmembrane</keyword>
<feature type="disulfide bond" evidence="17">
    <location>
        <begin position="776"/>
        <end position="791"/>
    </location>
</feature>
<dbReference type="PROSITE" id="PS50026">
    <property type="entry name" value="EGF_3"/>
    <property type="match status" value="4"/>
</dbReference>
<dbReference type="SMART" id="SM00406">
    <property type="entry name" value="IGv"/>
    <property type="match status" value="3"/>
</dbReference>
<keyword evidence="15 18" id="KW-0424">Laminin EGF-like domain</keyword>
<keyword evidence="10" id="KW-1133">Transmembrane helix</keyword>
<evidence type="ECO:0000256" key="6">
    <source>
        <dbReference type="ARBA" id="ARBA00022692"/>
    </source>
</evidence>
<feature type="disulfide bond" evidence="17">
    <location>
        <begin position="714"/>
        <end position="726"/>
    </location>
</feature>
<dbReference type="Gene3D" id="2.170.300.10">
    <property type="entry name" value="Tie2 ligand-binding domain superfamily"/>
    <property type="match status" value="2"/>
</dbReference>
<dbReference type="GO" id="GO:0043235">
    <property type="term" value="C:receptor complex"/>
    <property type="evidence" value="ECO:0007669"/>
    <property type="project" value="TreeGrafter"/>
</dbReference>
<feature type="domain" description="Ig-like" evidence="23">
    <location>
        <begin position="2892"/>
        <end position="2959"/>
    </location>
</feature>
<dbReference type="GO" id="GO:0006898">
    <property type="term" value="P:receptor-mediated endocytosis"/>
    <property type="evidence" value="ECO:0007669"/>
    <property type="project" value="TreeGrafter"/>
</dbReference>
<feature type="disulfide bond" evidence="17">
    <location>
        <begin position="409"/>
        <end position="424"/>
    </location>
</feature>
<feature type="region of interest" description="Disordered" evidence="19">
    <location>
        <begin position="3838"/>
        <end position="3865"/>
    </location>
</feature>
<dbReference type="GO" id="GO:0016324">
    <property type="term" value="C:apical plasma membrane"/>
    <property type="evidence" value="ECO:0007669"/>
    <property type="project" value="TreeGrafter"/>
</dbReference>
<dbReference type="Pfam" id="PF00008">
    <property type="entry name" value="EGF"/>
    <property type="match status" value="1"/>
</dbReference>
<feature type="domain" description="Laminin IV type A" evidence="24">
    <location>
        <begin position="930"/>
        <end position="1115"/>
    </location>
</feature>
<feature type="compositionally biased region" description="Basic residues" evidence="19">
    <location>
        <begin position="2842"/>
        <end position="2855"/>
    </location>
</feature>
<feature type="disulfide bond" evidence="17">
    <location>
        <begin position="353"/>
        <end position="365"/>
    </location>
</feature>
<reference evidence="25" key="2">
    <citation type="submission" date="2022-08" db="UniProtKB">
        <authorList>
            <consortium name="EnsemblMetazoa"/>
        </authorList>
    </citation>
    <scope>IDENTIFICATION</scope>
    <source>
        <strain evidence="25">STECLA/ALBI9_A</strain>
    </source>
</reference>
<accession>A0A182FR49</accession>
<dbReference type="InterPro" id="IPR003598">
    <property type="entry name" value="Ig_sub2"/>
</dbReference>
<dbReference type="PROSITE" id="PS01186">
    <property type="entry name" value="EGF_2"/>
    <property type="match status" value="3"/>
</dbReference>
<keyword evidence="4" id="KW-0272">Extracellular matrix</keyword>
<dbReference type="InterPro" id="IPR001881">
    <property type="entry name" value="EGF-like_Ca-bd_dom"/>
</dbReference>
<dbReference type="PRINTS" id="PR00261">
    <property type="entry name" value="LDLRECEPTOR"/>
</dbReference>
<comment type="caution">
    <text evidence="16">Lacks conserved residue(s) required for the propagation of feature annotation.</text>
</comment>
<feature type="disulfide bond" evidence="17">
    <location>
        <begin position="397"/>
        <end position="415"/>
    </location>
</feature>
<dbReference type="InterPro" id="IPR013151">
    <property type="entry name" value="Immunoglobulin_dom"/>
</dbReference>
<dbReference type="VEuPathDB" id="VectorBase:AALB017575"/>
<feature type="disulfide bond" evidence="17">
    <location>
        <begin position="1"/>
        <end position="13"/>
    </location>
</feature>
<evidence type="ECO:0008006" key="27">
    <source>
        <dbReference type="Google" id="ProtNLM"/>
    </source>
</evidence>
<evidence type="ECO:0000256" key="4">
    <source>
        <dbReference type="ARBA" id="ARBA00022530"/>
    </source>
</evidence>
<feature type="disulfide bond" evidence="17">
    <location>
        <begin position="61"/>
        <end position="76"/>
    </location>
</feature>
<dbReference type="PROSITE" id="PS00022">
    <property type="entry name" value="EGF_1"/>
    <property type="match status" value="5"/>
</dbReference>
<protein>
    <recommendedName>
        <fullName evidence="27">Basement membrane-specific heparan sulfate proteoglycan core protein</fullName>
    </recommendedName>
</protein>
<dbReference type="PANTHER" id="PTHR22722">
    <property type="entry name" value="LOW-DENSITY LIPOPROTEIN RECEPTOR-RELATED PROTEIN 2-RELATED"/>
    <property type="match status" value="1"/>
</dbReference>
<keyword evidence="11" id="KW-0472">Membrane</keyword>
<keyword evidence="5 16" id="KW-0245">EGF-like domain</keyword>
<dbReference type="Pfam" id="PF00047">
    <property type="entry name" value="ig"/>
    <property type="match status" value="1"/>
</dbReference>
<dbReference type="InterPro" id="IPR056863">
    <property type="entry name" value="LMN_ATRN_NET-like_EGF"/>
</dbReference>
<keyword evidence="12 16" id="KW-1015">Disulfide bond</keyword>
<feature type="domain" description="Ig-like" evidence="23">
    <location>
        <begin position="794"/>
        <end position="883"/>
    </location>
</feature>
<feature type="disulfide bond" evidence="18">
    <location>
        <begin position="1532"/>
        <end position="1541"/>
    </location>
</feature>
<feature type="disulfide bond" evidence="17">
    <location>
        <begin position="721"/>
        <end position="739"/>
    </location>
</feature>
<feature type="compositionally biased region" description="Polar residues" evidence="19">
    <location>
        <begin position="2828"/>
        <end position="2838"/>
    </location>
</feature>
<dbReference type="InterPro" id="IPR013106">
    <property type="entry name" value="Ig_V-set"/>
</dbReference>
<organism evidence="25 26">
    <name type="scientific">Anopheles albimanus</name>
    <name type="common">New world malaria mosquito</name>
    <dbReference type="NCBI Taxonomy" id="7167"/>
    <lineage>
        <taxon>Eukaryota</taxon>
        <taxon>Metazoa</taxon>
        <taxon>Ecdysozoa</taxon>
        <taxon>Arthropoda</taxon>
        <taxon>Hexapoda</taxon>
        <taxon>Insecta</taxon>
        <taxon>Pterygota</taxon>
        <taxon>Neoptera</taxon>
        <taxon>Endopterygota</taxon>
        <taxon>Diptera</taxon>
        <taxon>Nematocera</taxon>
        <taxon>Culicoidea</taxon>
        <taxon>Culicidae</taxon>
        <taxon>Anophelinae</taxon>
        <taxon>Anopheles</taxon>
    </lineage>
</organism>
<evidence type="ECO:0000313" key="26">
    <source>
        <dbReference type="Proteomes" id="UP000069272"/>
    </source>
</evidence>
<evidence type="ECO:0000256" key="12">
    <source>
        <dbReference type="ARBA" id="ARBA00023157"/>
    </source>
</evidence>
<keyword evidence="14" id="KW-0325">Glycoprotein</keyword>
<dbReference type="InterPro" id="IPR007110">
    <property type="entry name" value="Ig-like_dom"/>
</dbReference>
<dbReference type="Pfam" id="PF24973">
    <property type="entry name" value="EGF_LMN_ATRN"/>
    <property type="match status" value="1"/>
</dbReference>
<feature type="disulfide bond" evidence="17">
    <location>
        <begin position="199"/>
        <end position="211"/>
    </location>
</feature>
<feature type="disulfide bond" evidence="16">
    <location>
        <begin position="3288"/>
        <end position="3298"/>
    </location>
</feature>
<dbReference type="PANTHER" id="PTHR22722:SF14">
    <property type="entry name" value="MEGALIN, ISOFORM A"/>
    <property type="match status" value="1"/>
</dbReference>
<keyword evidence="3" id="KW-0964">Secreted</keyword>
<feature type="disulfide bond" evidence="17">
    <location>
        <begin position="332"/>
        <end position="347"/>
    </location>
</feature>
<feature type="domain" description="Laminin IV type A" evidence="24">
    <location>
        <begin position="1297"/>
        <end position="1479"/>
    </location>
</feature>
<dbReference type="STRING" id="7167.A0A182FR49"/>
<feature type="disulfide bond" evidence="16">
    <location>
        <begin position="3565"/>
        <end position="3574"/>
    </location>
</feature>
<dbReference type="CDD" id="cd00096">
    <property type="entry name" value="Ig"/>
    <property type="match status" value="1"/>
</dbReference>
<dbReference type="InterPro" id="IPR001791">
    <property type="entry name" value="Laminin_G"/>
</dbReference>
<dbReference type="Pfam" id="PF00057">
    <property type="entry name" value="Ldl_recept_a"/>
    <property type="match status" value="14"/>
</dbReference>
<feature type="disulfide bond" evidence="16">
    <location>
        <begin position="3309"/>
        <end position="3318"/>
    </location>
</feature>
<dbReference type="InterPro" id="IPR003599">
    <property type="entry name" value="Ig_sub"/>
</dbReference>
<feature type="domain" description="Laminin G" evidence="20">
    <location>
        <begin position="3070"/>
        <end position="3247"/>
    </location>
</feature>
<proteinExistence type="predicted"/>
<feature type="disulfide bond" evidence="17">
    <location>
        <begin position="254"/>
        <end position="269"/>
    </location>
</feature>
<feature type="domain" description="Ig-like" evidence="23">
    <location>
        <begin position="2578"/>
        <end position="2663"/>
    </location>
</feature>
<feature type="region of interest" description="Disordered" evidence="19">
    <location>
        <begin position="2460"/>
        <end position="2494"/>
    </location>
</feature>
<feature type="disulfide bond" evidence="17">
    <location>
        <begin position="206"/>
        <end position="224"/>
    </location>
</feature>
<reference evidence="25 26" key="1">
    <citation type="journal article" date="2017" name="G3 (Bethesda)">
        <title>The Physical Genome Mapping of Anopheles albimanus Corrected Scaffold Misassemblies and Identified Interarm Rearrangements in Genus Anopheles.</title>
        <authorList>
            <person name="Artemov G.N."/>
            <person name="Peery A.N."/>
            <person name="Jiang X."/>
            <person name="Tu Z."/>
            <person name="Stegniy V.N."/>
            <person name="Sharakhova M.V."/>
            <person name="Sharakhov I.V."/>
        </authorList>
    </citation>
    <scope>NUCLEOTIDE SEQUENCE [LARGE SCALE GENOMIC DNA]</scope>
    <source>
        <strain evidence="25 26">ALBI9_A</strain>
    </source>
</reference>
<dbReference type="InterPro" id="IPR000034">
    <property type="entry name" value="Laminin_IV"/>
</dbReference>
<feature type="compositionally biased region" description="Basic and acidic residues" evidence="19">
    <location>
        <begin position="2460"/>
        <end position="2482"/>
    </location>
</feature>
<evidence type="ECO:0000259" key="21">
    <source>
        <dbReference type="PROSITE" id="PS50026"/>
    </source>
</evidence>
<feature type="domain" description="EGF-like" evidence="21">
    <location>
        <begin position="3536"/>
        <end position="3575"/>
    </location>
</feature>
<feature type="compositionally biased region" description="Basic and acidic residues" evidence="19">
    <location>
        <begin position="3841"/>
        <end position="3865"/>
    </location>
</feature>
<evidence type="ECO:0000256" key="19">
    <source>
        <dbReference type="SAM" id="MobiDB-lite"/>
    </source>
</evidence>
<name>A0A182FR49_ANOAL</name>
<dbReference type="InterPro" id="IPR002049">
    <property type="entry name" value="LE_dom"/>
</dbReference>
<feature type="disulfide bond" evidence="17">
    <location>
        <begin position="8"/>
        <end position="26"/>
    </location>
</feature>
<evidence type="ECO:0000256" key="11">
    <source>
        <dbReference type="ARBA" id="ARBA00023136"/>
    </source>
</evidence>
<feature type="disulfide bond" evidence="17">
    <location>
        <begin position="757"/>
        <end position="769"/>
    </location>
</feature>
<comment type="subcellular location">
    <subcellularLocation>
        <location evidence="1">Membrane</location>
        <topology evidence="1">Single-pass membrane protein</topology>
    </subcellularLocation>
    <subcellularLocation>
        <location evidence="2">Secreted</location>
        <location evidence="2">Extracellular space</location>
        <location evidence="2">Extracellular matrix</location>
        <location evidence="2">Basement membrane</location>
    </subcellularLocation>
</comment>
<dbReference type="GO" id="GO:0030154">
    <property type="term" value="P:cell differentiation"/>
    <property type="evidence" value="ECO:0007669"/>
    <property type="project" value="UniProtKB-ARBA"/>
</dbReference>
<feature type="disulfide bond" evidence="17">
    <location>
        <begin position="159"/>
        <end position="171"/>
    </location>
</feature>
<dbReference type="InterPro" id="IPR036055">
    <property type="entry name" value="LDL_receptor-like_sf"/>
</dbReference>
<dbReference type="Proteomes" id="UP000069272">
    <property type="component" value="Chromosome 2R"/>
</dbReference>
<dbReference type="VEuPathDB" id="VectorBase:AALB017574"/>
<feature type="region of interest" description="Disordered" evidence="19">
    <location>
        <begin position="2828"/>
        <end position="2879"/>
    </location>
</feature>
<dbReference type="SMART" id="SM00180">
    <property type="entry name" value="EGF_Lam"/>
    <property type="match status" value="6"/>
</dbReference>